<proteinExistence type="predicted"/>
<dbReference type="Proteomes" id="UP001320706">
    <property type="component" value="Unassembled WGS sequence"/>
</dbReference>
<keyword evidence="2" id="KW-1185">Reference proteome</keyword>
<gene>
    <name evidence="1" type="ORF">M8818_002366</name>
</gene>
<dbReference type="EMBL" id="JAMKPW020000010">
    <property type="protein sequence ID" value="KAK8214783.1"/>
    <property type="molecule type" value="Genomic_DNA"/>
</dbReference>
<organism evidence="1 2">
    <name type="scientific">Zalaria obscura</name>
    <dbReference type="NCBI Taxonomy" id="2024903"/>
    <lineage>
        <taxon>Eukaryota</taxon>
        <taxon>Fungi</taxon>
        <taxon>Dikarya</taxon>
        <taxon>Ascomycota</taxon>
        <taxon>Pezizomycotina</taxon>
        <taxon>Dothideomycetes</taxon>
        <taxon>Dothideomycetidae</taxon>
        <taxon>Dothideales</taxon>
        <taxon>Zalariaceae</taxon>
        <taxon>Zalaria</taxon>
    </lineage>
</organism>
<accession>A0ACC3SI67</accession>
<comment type="caution">
    <text evidence="1">The sequence shown here is derived from an EMBL/GenBank/DDBJ whole genome shotgun (WGS) entry which is preliminary data.</text>
</comment>
<evidence type="ECO:0000313" key="1">
    <source>
        <dbReference type="EMBL" id="KAK8214783.1"/>
    </source>
</evidence>
<name>A0ACC3SI67_9PEZI</name>
<sequence length="93" mass="10094">MRDDSIAAVDAMISAMDSIAMRGLGLATHARHFTDRRTLACGWVLRKLNANAGTREGHVARSTAGTIECGFLSKHERLPDAVSQLYFLPCCTS</sequence>
<protein>
    <submittedName>
        <fullName evidence="1">Uncharacterized protein</fullName>
    </submittedName>
</protein>
<reference evidence="1" key="1">
    <citation type="submission" date="2024-02" db="EMBL/GenBank/DDBJ databases">
        <title>Metagenome Assembled Genome of Zalaria obscura JY119.</title>
        <authorList>
            <person name="Vighnesh L."/>
            <person name="Jagadeeshwari U."/>
            <person name="Venkata Ramana C."/>
            <person name="Sasikala C."/>
        </authorList>
    </citation>
    <scope>NUCLEOTIDE SEQUENCE</scope>
    <source>
        <strain evidence="1">JY119</strain>
    </source>
</reference>
<evidence type="ECO:0000313" key="2">
    <source>
        <dbReference type="Proteomes" id="UP001320706"/>
    </source>
</evidence>